<keyword evidence="3" id="KW-1185">Reference proteome</keyword>
<dbReference type="PANTHER" id="PTHR43778">
    <property type="entry name" value="PYRUVATE CARBOXYLASE"/>
    <property type="match status" value="1"/>
</dbReference>
<dbReference type="InterPro" id="IPR055268">
    <property type="entry name" value="PCB-like"/>
</dbReference>
<dbReference type="Pfam" id="PF00682">
    <property type="entry name" value="HMGL-like"/>
    <property type="match status" value="1"/>
</dbReference>
<name>A0ABU9IFJ9_9SPHN</name>
<dbReference type="SUPFAM" id="SSF51569">
    <property type="entry name" value="Aldolase"/>
    <property type="match status" value="1"/>
</dbReference>
<feature type="domain" description="Pyruvate carboxyltransferase" evidence="1">
    <location>
        <begin position="4"/>
        <end position="268"/>
    </location>
</feature>
<dbReference type="Pfam" id="PF02436">
    <property type="entry name" value="PYC_OADA"/>
    <property type="match status" value="1"/>
</dbReference>
<dbReference type="Proteomes" id="UP001497045">
    <property type="component" value="Unassembled WGS sequence"/>
</dbReference>
<dbReference type="PROSITE" id="PS50991">
    <property type="entry name" value="PYR_CT"/>
    <property type="match status" value="1"/>
</dbReference>
<comment type="caution">
    <text evidence="2">The sequence shown here is derived from an EMBL/GenBank/DDBJ whole genome shotgun (WGS) entry which is preliminary data.</text>
</comment>
<proteinExistence type="predicted"/>
<dbReference type="PANTHER" id="PTHR43778:SF2">
    <property type="entry name" value="PYRUVATE CARBOXYLASE, MITOCHONDRIAL"/>
    <property type="match status" value="1"/>
</dbReference>
<gene>
    <name evidence="2" type="ORF">AAEO60_09635</name>
</gene>
<dbReference type="InterPro" id="IPR013785">
    <property type="entry name" value="Aldolase_TIM"/>
</dbReference>
<accession>A0ABU9IFJ9</accession>
<dbReference type="EMBL" id="JBBYHV010000001">
    <property type="protein sequence ID" value="MEL1250932.1"/>
    <property type="molecule type" value="Genomic_DNA"/>
</dbReference>
<evidence type="ECO:0000313" key="3">
    <source>
        <dbReference type="Proteomes" id="UP001497045"/>
    </source>
</evidence>
<evidence type="ECO:0000259" key="1">
    <source>
        <dbReference type="PROSITE" id="PS50991"/>
    </source>
</evidence>
<dbReference type="Gene3D" id="3.20.20.70">
    <property type="entry name" value="Aldolase class I"/>
    <property type="match status" value="1"/>
</dbReference>
<reference evidence="2 3" key="1">
    <citation type="submission" date="2024-04" db="EMBL/GenBank/DDBJ databases">
        <title>Aurantiacibacter sp. DGU6 16S ribosomal RNA gene Genome sequencing and assembly.</title>
        <authorList>
            <person name="Park S."/>
        </authorList>
    </citation>
    <scope>NUCLEOTIDE SEQUENCE [LARGE SCALE GENOMIC DNA]</scope>
    <source>
        <strain evidence="2 3">DGU6</strain>
    </source>
</reference>
<organism evidence="2 3">
    <name type="scientific">Aurantiacibacter gilvus</name>
    <dbReference type="NCBI Taxonomy" id="3139141"/>
    <lineage>
        <taxon>Bacteria</taxon>
        <taxon>Pseudomonadati</taxon>
        <taxon>Pseudomonadota</taxon>
        <taxon>Alphaproteobacteria</taxon>
        <taxon>Sphingomonadales</taxon>
        <taxon>Erythrobacteraceae</taxon>
        <taxon>Aurantiacibacter</taxon>
    </lineage>
</organism>
<dbReference type="RefSeq" id="WP_341673442.1">
    <property type="nucleotide sequence ID" value="NZ_JBBYHV010000001.1"/>
</dbReference>
<dbReference type="SUPFAM" id="SSF89000">
    <property type="entry name" value="post-HMGL domain-like"/>
    <property type="match status" value="1"/>
</dbReference>
<dbReference type="InterPro" id="IPR000891">
    <property type="entry name" value="PYR_CT"/>
</dbReference>
<protein>
    <submittedName>
        <fullName evidence="2">Biotin carboxyl carrier protein</fullName>
    </submittedName>
</protein>
<evidence type="ECO:0000313" key="2">
    <source>
        <dbReference type="EMBL" id="MEL1250932.1"/>
    </source>
</evidence>
<sequence length="490" mass="53598">MANIRIVETSLRDGNQCLWGATGIDTAKTLTIAPAMERAGFSAIDFTTSTHMGVAVRYKHEDPWDRIRGMADICKDTPLQFLSTGFRFIAWETATPDFMELAFKTLATNGIRRFALADPMNDAASNVEVARMVKRAGGEQVVGALVFSISPIHDDAHYAAAARTMAESADIDALYIKDPGGLLTSKRAQTLVPAIMAEIGDKPLELHSHSTIGLAEQAYCEAADMGITALQCASGGLASGTSHPSVKRTVANLRALGHTVDIDDEAVDEIADWFTAIADAENLPKGEAMHFDAAYFQHNLPGGMVGTMRRHLADQGVPELEGAVIEEMGRVRRELGWPIVMTPFAQMLQTQAVMNVTAENSGEERWGVIPDEIIRFAIGKFGRPNAPVDPEVMDRIMANPRTRELEAETGMADLKTLRSKLGENLSDEEFLLRATMPQNLVDTMQAAGPAERHYDPKKVPLMNLLREVLAREDIDEFSIEKDDFSLDVEA</sequence>
<dbReference type="InterPro" id="IPR003379">
    <property type="entry name" value="Carboxylase_cons_dom"/>
</dbReference>